<feature type="region of interest" description="Disordered" evidence="1">
    <location>
        <begin position="1"/>
        <end position="26"/>
    </location>
</feature>
<keyword evidence="2" id="KW-0472">Membrane</keyword>
<keyword evidence="2" id="KW-0812">Transmembrane</keyword>
<feature type="transmembrane region" description="Helical" evidence="2">
    <location>
        <begin position="116"/>
        <end position="138"/>
    </location>
</feature>
<evidence type="ECO:0000313" key="3">
    <source>
        <dbReference type="EMBL" id="GGU55469.1"/>
    </source>
</evidence>
<protein>
    <recommendedName>
        <fullName evidence="5">MYXO-CTERM domain-containing protein</fullName>
    </recommendedName>
</protein>
<proteinExistence type="predicted"/>
<dbReference type="EMBL" id="BMRE01000027">
    <property type="protein sequence ID" value="GGU55469.1"/>
    <property type="molecule type" value="Genomic_DNA"/>
</dbReference>
<keyword evidence="2" id="KW-1133">Transmembrane helix</keyword>
<feature type="transmembrane region" description="Helical" evidence="2">
    <location>
        <begin position="59"/>
        <end position="86"/>
    </location>
</feature>
<evidence type="ECO:0000256" key="1">
    <source>
        <dbReference type="SAM" id="MobiDB-lite"/>
    </source>
</evidence>
<name>A0ABQ2UWI3_9PSEU</name>
<sequence>MIPLRKRHRGGDVTDDPTSYNHSARDGFFDGSADDIEDFHSDDFPRSRRHSGHYDLSGAPAWVVAFTWLGALLAMAGMAVFFFGVLGDTTPDVPAPTGFPSMRAEPATPGGPDLRLGFGLFFVGLVLTGIGALGHATARRR</sequence>
<evidence type="ECO:0008006" key="5">
    <source>
        <dbReference type="Google" id="ProtNLM"/>
    </source>
</evidence>
<evidence type="ECO:0000256" key="2">
    <source>
        <dbReference type="SAM" id="Phobius"/>
    </source>
</evidence>
<gene>
    <name evidence="3" type="ORF">GCM10010178_54920</name>
</gene>
<comment type="caution">
    <text evidence="3">The sequence shown here is derived from an EMBL/GenBank/DDBJ whole genome shotgun (WGS) entry which is preliminary data.</text>
</comment>
<reference evidence="4" key="1">
    <citation type="journal article" date="2019" name="Int. J. Syst. Evol. Microbiol.">
        <title>The Global Catalogue of Microorganisms (GCM) 10K type strain sequencing project: providing services to taxonomists for standard genome sequencing and annotation.</title>
        <authorList>
            <consortium name="The Broad Institute Genomics Platform"/>
            <consortium name="The Broad Institute Genome Sequencing Center for Infectious Disease"/>
            <person name="Wu L."/>
            <person name="Ma J."/>
        </authorList>
    </citation>
    <scope>NUCLEOTIDE SEQUENCE [LARGE SCALE GENOMIC DNA]</scope>
    <source>
        <strain evidence="4">JCM 3296</strain>
    </source>
</reference>
<accession>A0ABQ2UWI3</accession>
<evidence type="ECO:0000313" key="4">
    <source>
        <dbReference type="Proteomes" id="UP000649573"/>
    </source>
</evidence>
<keyword evidence="4" id="KW-1185">Reference proteome</keyword>
<organism evidence="3 4">
    <name type="scientific">Lentzea flava</name>
    <dbReference type="NCBI Taxonomy" id="103732"/>
    <lineage>
        <taxon>Bacteria</taxon>
        <taxon>Bacillati</taxon>
        <taxon>Actinomycetota</taxon>
        <taxon>Actinomycetes</taxon>
        <taxon>Pseudonocardiales</taxon>
        <taxon>Pseudonocardiaceae</taxon>
        <taxon>Lentzea</taxon>
    </lineage>
</organism>
<dbReference type="Proteomes" id="UP000649573">
    <property type="component" value="Unassembled WGS sequence"/>
</dbReference>